<evidence type="ECO:0000313" key="2">
    <source>
        <dbReference type="Proteomes" id="UP000288102"/>
    </source>
</evidence>
<accession>A0A434A029</accession>
<proteinExistence type="predicted"/>
<reference evidence="2" key="1">
    <citation type="journal article" date="2019" name="Syst. Appl. Microbiol.">
        <title>Flavobacterium circumlabens sp. nov. and Flavobacterium cupreum sp. nov., two psychrotrophic species isolated from Antarctic environmental samples.</title>
        <authorList>
            <person name="Kralova S."/>
            <person name="Busse H.-J."/>
            <person name="Svec P."/>
            <person name="Maslanova I."/>
            <person name="Stankova E."/>
            <person name="Bartak M."/>
            <person name="Sedlacek I."/>
        </authorList>
    </citation>
    <scope>NUCLEOTIDE SEQUENCE [LARGE SCALE GENOMIC DNA]</scope>
    <source>
        <strain evidence="2">CCM 8825</strain>
    </source>
</reference>
<name>A0A434A029_9FLAO</name>
<protein>
    <submittedName>
        <fullName evidence="1">Uncharacterized protein</fullName>
    </submittedName>
</protein>
<sequence>MALFDFLNTGQAKGDSALGNLWVRLKDAFGNGIGKQHRELIPSNQEALLMAGKNDQVATILRTDRKGNLITGNYIPELYDQFEGATLNARKWTQVFFTFTQAMGTLTGINLTSNAITTSGAYSTLLSQRLFQKIPRVPLQVKQRLRHTLLANSFADFGFGIPTTTTLIVPNGVCFRMISSGVLQGAITYNGVTIAIDSIISQVASNGNTIGQPLNMSNSYYTSNYFVYDLIIDDDNAVFTIQDTQTSEFIGVLSLPVPNSAIKMFGATSLPQYSRVVNSGVPTASPIFIISEMQVLSTDWNVSMSASEVAGNLGMSQGSNPYTGASLANFQNSTAPVSATLSNTAGSYAVTIKDGKFQFAAVAGSETHYALFGWQVPTGAKFLIEGIRIETYNTGTAVATTATLLEWGIGINGSAVTLANAGFIKLNLGVQSFAVGDPVGKQATVIDVDFKTPEVCESGKFINLILNVPIGTATASQIIRGIYTLKGRFI</sequence>
<gene>
    <name evidence="1" type="ORF">D0817_24875</name>
</gene>
<comment type="caution">
    <text evidence="1">The sequence shown here is derived from an EMBL/GenBank/DDBJ whole genome shotgun (WGS) entry which is preliminary data.</text>
</comment>
<evidence type="ECO:0000313" key="1">
    <source>
        <dbReference type="EMBL" id="RUT67740.1"/>
    </source>
</evidence>
<dbReference type="EMBL" id="QWDM01000033">
    <property type="protein sequence ID" value="RUT67740.1"/>
    <property type="molecule type" value="Genomic_DNA"/>
</dbReference>
<keyword evidence="2" id="KW-1185">Reference proteome</keyword>
<dbReference type="AlphaFoldDB" id="A0A434A029"/>
<organism evidence="1 2">
    <name type="scientific">Flavobacterium cupreum</name>
    <dbReference type="NCBI Taxonomy" id="2133766"/>
    <lineage>
        <taxon>Bacteria</taxon>
        <taxon>Pseudomonadati</taxon>
        <taxon>Bacteroidota</taxon>
        <taxon>Flavobacteriia</taxon>
        <taxon>Flavobacteriales</taxon>
        <taxon>Flavobacteriaceae</taxon>
        <taxon>Flavobacterium</taxon>
    </lineage>
</organism>
<dbReference type="Proteomes" id="UP000288102">
    <property type="component" value="Unassembled WGS sequence"/>
</dbReference>
<dbReference type="RefSeq" id="WP_127340971.1">
    <property type="nucleotide sequence ID" value="NZ_QWDM01000033.1"/>
</dbReference>